<accession>A0A263BXL4</accession>
<evidence type="ECO:0000313" key="3">
    <source>
        <dbReference type="Proteomes" id="UP000217083"/>
    </source>
</evidence>
<comment type="caution">
    <text evidence="2">The sequence shown here is derived from an EMBL/GenBank/DDBJ whole genome shotgun (WGS) entry which is preliminary data.</text>
</comment>
<gene>
    <name evidence="2" type="ORF">CIB95_02540</name>
</gene>
<feature type="transmembrane region" description="Helical" evidence="1">
    <location>
        <begin position="26"/>
        <end position="45"/>
    </location>
</feature>
<proteinExistence type="predicted"/>
<sequence length="134" mass="14882">MNAEVFIKQVIIKAGVGGIMLKKFQLSCVLVLSTYILLALLSFVANGKFDIEFLGKWGLLSGFLLLIGTLPFFKTTYFGGRGLMGSQTPEIPPDEHLNNNIHQLNEKIIEKDKRYQDVLTLAGIVIIVLSLIML</sequence>
<dbReference type="AlphaFoldDB" id="A0A263BXL4"/>
<protein>
    <recommendedName>
        <fullName evidence="4">DUF3899 domain-containing protein</fullName>
    </recommendedName>
</protein>
<feature type="transmembrane region" description="Helical" evidence="1">
    <location>
        <begin position="57"/>
        <end position="77"/>
    </location>
</feature>
<dbReference type="Proteomes" id="UP000217083">
    <property type="component" value="Unassembled WGS sequence"/>
</dbReference>
<reference evidence="3" key="1">
    <citation type="submission" date="2017-08" db="EMBL/GenBank/DDBJ databases">
        <authorList>
            <person name="Huang Z."/>
        </authorList>
    </citation>
    <scope>NUCLEOTIDE SEQUENCE [LARGE SCALE GENOMIC DNA]</scope>
    <source>
        <strain evidence="3">SA5d-4</strain>
    </source>
</reference>
<keyword evidence="1" id="KW-0812">Transmembrane</keyword>
<feature type="transmembrane region" description="Helical" evidence="1">
    <location>
        <begin position="115"/>
        <end position="133"/>
    </location>
</feature>
<keyword evidence="1" id="KW-1133">Transmembrane helix</keyword>
<keyword evidence="3" id="KW-1185">Reference proteome</keyword>
<evidence type="ECO:0008006" key="4">
    <source>
        <dbReference type="Google" id="ProtNLM"/>
    </source>
</evidence>
<dbReference type="EMBL" id="NPIA01000001">
    <property type="protein sequence ID" value="OZM58465.1"/>
    <property type="molecule type" value="Genomic_DNA"/>
</dbReference>
<keyword evidence="1" id="KW-0472">Membrane</keyword>
<evidence type="ECO:0000313" key="2">
    <source>
        <dbReference type="EMBL" id="OZM58465.1"/>
    </source>
</evidence>
<reference evidence="2 3" key="2">
    <citation type="submission" date="2017-09" db="EMBL/GenBank/DDBJ databases">
        <title>Bacillus patelloidae sp. nov., isolated from the intestinal tract of a marine limpet.</title>
        <authorList>
            <person name="Liu R."/>
            <person name="Dong C."/>
            <person name="Shao Z."/>
        </authorList>
    </citation>
    <scope>NUCLEOTIDE SEQUENCE [LARGE SCALE GENOMIC DNA]</scope>
    <source>
        <strain evidence="2 3">SA5d-4</strain>
    </source>
</reference>
<organism evidence="2 3">
    <name type="scientific">Lottiidibacillus patelloidae</name>
    <dbReference type="NCBI Taxonomy" id="2670334"/>
    <lineage>
        <taxon>Bacteria</taxon>
        <taxon>Bacillati</taxon>
        <taxon>Bacillota</taxon>
        <taxon>Bacilli</taxon>
        <taxon>Bacillales</taxon>
        <taxon>Bacillaceae</taxon>
        <taxon>Lottiidibacillus</taxon>
    </lineage>
</organism>
<evidence type="ECO:0000256" key="1">
    <source>
        <dbReference type="SAM" id="Phobius"/>
    </source>
</evidence>
<name>A0A263BXL4_9BACI</name>